<sequence>MKQPNCLGQSQELPVKLTHWMISSHYLVALLQVSKQGFLHLGMDDGKVLLGEELAEIARRQYPEKFNRVHRFHVTVLSETLPMVLIGIKQGREVVIHVECLVVEPLKYFA</sequence>
<accession>A0ABR2C1L8</accession>
<protein>
    <submittedName>
        <fullName evidence="1">Uncharacterized protein</fullName>
    </submittedName>
</protein>
<evidence type="ECO:0000313" key="2">
    <source>
        <dbReference type="Proteomes" id="UP001472677"/>
    </source>
</evidence>
<name>A0ABR2C1L8_9ROSI</name>
<keyword evidence="2" id="KW-1185">Reference proteome</keyword>
<dbReference type="Proteomes" id="UP001472677">
    <property type="component" value="Unassembled WGS sequence"/>
</dbReference>
<dbReference type="EMBL" id="JBBPBM010000069">
    <property type="protein sequence ID" value="KAK8513276.1"/>
    <property type="molecule type" value="Genomic_DNA"/>
</dbReference>
<gene>
    <name evidence="1" type="ORF">V6N12_052474</name>
</gene>
<proteinExistence type="predicted"/>
<organism evidence="1 2">
    <name type="scientific">Hibiscus sabdariffa</name>
    <name type="common">roselle</name>
    <dbReference type="NCBI Taxonomy" id="183260"/>
    <lineage>
        <taxon>Eukaryota</taxon>
        <taxon>Viridiplantae</taxon>
        <taxon>Streptophyta</taxon>
        <taxon>Embryophyta</taxon>
        <taxon>Tracheophyta</taxon>
        <taxon>Spermatophyta</taxon>
        <taxon>Magnoliopsida</taxon>
        <taxon>eudicotyledons</taxon>
        <taxon>Gunneridae</taxon>
        <taxon>Pentapetalae</taxon>
        <taxon>rosids</taxon>
        <taxon>malvids</taxon>
        <taxon>Malvales</taxon>
        <taxon>Malvaceae</taxon>
        <taxon>Malvoideae</taxon>
        <taxon>Hibiscus</taxon>
    </lineage>
</organism>
<evidence type="ECO:0000313" key="1">
    <source>
        <dbReference type="EMBL" id="KAK8513276.1"/>
    </source>
</evidence>
<comment type="caution">
    <text evidence="1">The sequence shown here is derived from an EMBL/GenBank/DDBJ whole genome shotgun (WGS) entry which is preliminary data.</text>
</comment>
<reference evidence="1 2" key="1">
    <citation type="journal article" date="2024" name="G3 (Bethesda)">
        <title>Genome assembly of Hibiscus sabdariffa L. provides insights into metabolisms of medicinal natural products.</title>
        <authorList>
            <person name="Kim T."/>
        </authorList>
    </citation>
    <scope>NUCLEOTIDE SEQUENCE [LARGE SCALE GENOMIC DNA]</scope>
    <source>
        <strain evidence="1">TK-2024</strain>
        <tissue evidence="1">Old leaves</tissue>
    </source>
</reference>